<dbReference type="Proteomes" id="UP000603463">
    <property type="component" value="Unassembled WGS sequence"/>
</dbReference>
<evidence type="ECO:0000313" key="3">
    <source>
        <dbReference type="EMBL" id="NKT78210.1"/>
    </source>
</evidence>
<reference evidence="3" key="2">
    <citation type="journal article" date="2020" name="Environ. Microbiol.">
        <title>The novel and transferable erm(51) gene confers Macrolides, Lincosamides, and Streptogramins B (MLSB) resistance to clonal Rhodococcus equi in the environment.</title>
        <authorList>
            <person name="Huber L."/>
            <person name="Giguere S."/>
            <person name="Slovis N.M."/>
            <person name="Alvarez-Narvaez S."/>
            <person name="Hart K.A."/>
            <person name="Greiter M."/>
            <person name="Morris E.R.A."/>
            <person name="Cohen N.D."/>
        </authorList>
    </citation>
    <scope>NUCLEOTIDE SEQUENCE</scope>
    <source>
        <strain evidence="3">Lh_116_1</strain>
    </source>
</reference>
<dbReference type="RefSeq" id="WP_205915024.1">
    <property type="nucleotide sequence ID" value="NZ_JAJNNF010000111.1"/>
</dbReference>
<keyword evidence="2" id="KW-0540">Nuclease</keyword>
<evidence type="ECO:0000313" key="1">
    <source>
        <dbReference type="EMBL" id="MBM4567487.1"/>
    </source>
</evidence>
<gene>
    <name evidence="1" type="ORF">GS441_19305</name>
    <name evidence="2" type="ORF">GS441_20110</name>
    <name evidence="3" type="ORF">GS882_08855</name>
</gene>
<dbReference type="EMBL" id="WUXR01000012">
    <property type="protein sequence ID" value="MBM4567487.1"/>
    <property type="molecule type" value="Genomic_DNA"/>
</dbReference>
<dbReference type="AlphaFoldDB" id="A0A9Q2PHM9"/>
<dbReference type="Proteomes" id="UP000808906">
    <property type="component" value="Unassembled WGS sequence"/>
</dbReference>
<reference evidence="2" key="1">
    <citation type="submission" date="2019-11" db="EMBL/GenBank/DDBJ databases">
        <title>Spread of Macrolides and rifampicin resistant Rhodococcus equi in clinical isolates in the USA.</title>
        <authorList>
            <person name="Alvarez-Narvaez S."/>
            <person name="Huber L."/>
            <person name="Cohen N.D."/>
            <person name="Slovis N."/>
            <person name="Greiter M."/>
            <person name="Giguere S."/>
            <person name="Hart K."/>
        </authorList>
    </citation>
    <scope>NUCLEOTIDE SEQUENCE</scope>
    <source>
        <strain evidence="2">Lh_17</strain>
    </source>
</reference>
<keyword evidence="2" id="KW-0255">Endonuclease</keyword>
<comment type="caution">
    <text evidence="2">The sequence shown here is derived from an EMBL/GenBank/DDBJ whole genome shotgun (WGS) entry which is preliminary data.</text>
</comment>
<sequence length="117" mass="12684">MTTGFPKKVRDLIETRAGGQCEAMWVLTCNGRPEQIHHRRPRGAGGSKAPAVNRAGNGIFICEPCHRLIESQRDAARAAGLLVSLHESHPANVAVIRRGDLVLLDDFGGIHQLAVPF</sequence>
<keyword evidence="2" id="KW-0378">Hydrolase</keyword>
<dbReference type="GO" id="GO:0004519">
    <property type="term" value="F:endonuclease activity"/>
    <property type="evidence" value="ECO:0007669"/>
    <property type="project" value="UniProtKB-KW"/>
</dbReference>
<evidence type="ECO:0000313" key="4">
    <source>
        <dbReference type="Proteomes" id="UP000808906"/>
    </source>
</evidence>
<accession>A0A9Q2PHM9</accession>
<proteinExistence type="predicted"/>
<organism evidence="2 4">
    <name type="scientific">Rhodococcus hoagii</name>
    <name type="common">Corynebacterium equii</name>
    <dbReference type="NCBI Taxonomy" id="43767"/>
    <lineage>
        <taxon>Bacteria</taxon>
        <taxon>Bacillati</taxon>
        <taxon>Actinomycetota</taxon>
        <taxon>Actinomycetes</taxon>
        <taxon>Mycobacteriales</taxon>
        <taxon>Nocardiaceae</taxon>
        <taxon>Prescottella</taxon>
    </lineage>
</organism>
<name>A0A9Q2PHM9_RHOHA</name>
<protein>
    <submittedName>
        <fullName evidence="2">HNH endonuclease</fullName>
    </submittedName>
</protein>
<dbReference type="EMBL" id="WVBC01000030">
    <property type="protein sequence ID" value="NKT78210.1"/>
    <property type="molecule type" value="Genomic_DNA"/>
</dbReference>
<evidence type="ECO:0000313" key="2">
    <source>
        <dbReference type="EMBL" id="MBM4567635.1"/>
    </source>
</evidence>
<dbReference type="EMBL" id="WUXR01000013">
    <property type="protein sequence ID" value="MBM4567635.1"/>
    <property type="molecule type" value="Genomic_DNA"/>
</dbReference>